<dbReference type="PANTHER" id="PTHR42801">
    <property type="entry name" value="THIOREDOXIN-DEPENDENT PEROXIDE REDUCTASE"/>
    <property type="match status" value="1"/>
</dbReference>
<dbReference type="PIRSF" id="PIRSF000239">
    <property type="entry name" value="AHPC"/>
    <property type="match status" value="1"/>
</dbReference>
<comment type="subunit">
    <text evidence="2">Monomer.</text>
</comment>
<dbReference type="RefSeq" id="WP_120177868.1">
    <property type="nucleotide sequence ID" value="NZ_AP018786.1"/>
</dbReference>
<evidence type="ECO:0000256" key="3">
    <source>
        <dbReference type="ARBA" id="ARBA00013017"/>
    </source>
</evidence>
<dbReference type="FunFam" id="3.40.30.10:FF:000007">
    <property type="entry name" value="Thioredoxin-dependent thiol peroxidase"/>
    <property type="match status" value="1"/>
</dbReference>
<keyword evidence="4" id="KW-0575">Peroxidase</keyword>
<evidence type="ECO:0000256" key="9">
    <source>
        <dbReference type="ARBA" id="ARBA00032824"/>
    </source>
</evidence>
<accession>A0A2Z6IEI4</accession>
<dbReference type="GO" id="GO:0008379">
    <property type="term" value="F:thioredoxin peroxidase activity"/>
    <property type="evidence" value="ECO:0007669"/>
    <property type="project" value="TreeGrafter"/>
</dbReference>
<evidence type="ECO:0000259" key="15">
    <source>
        <dbReference type="PROSITE" id="PS51352"/>
    </source>
</evidence>
<dbReference type="Gene3D" id="3.40.30.10">
    <property type="entry name" value="Glutaredoxin"/>
    <property type="match status" value="1"/>
</dbReference>
<proteinExistence type="inferred from homology"/>
<evidence type="ECO:0000256" key="7">
    <source>
        <dbReference type="ARBA" id="ARBA00023157"/>
    </source>
</evidence>
<dbReference type="AlphaFoldDB" id="A0A2Z6IEI4"/>
<dbReference type="EC" id="1.11.1.24" evidence="3"/>
<dbReference type="PANTHER" id="PTHR42801:SF4">
    <property type="entry name" value="AHPC_TSA FAMILY PROTEIN"/>
    <property type="match status" value="1"/>
</dbReference>
<evidence type="ECO:0000256" key="5">
    <source>
        <dbReference type="ARBA" id="ARBA00022862"/>
    </source>
</evidence>
<keyword evidence="7" id="KW-1015">Disulfide bond</keyword>
<comment type="catalytic activity">
    <reaction evidence="12">
        <text>a hydroperoxide + [thioredoxin]-dithiol = an alcohol + [thioredoxin]-disulfide + H2O</text>
        <dbReference type="Rhea" id="RHEA:62620"/>
        <dbReference type="Rhea" id="RHEA-COMP:10698"/>
        <dbReference type="Rhea" id="RHEA-COMP:10700"/>
        <dbReference type="ChEBI" id="CHEBI:15377"/>
        <dbReference type="ChEBI" id="CHEBI:29950"/>
        <dbReference type="ChEBI" id="CHEBI:30879"/>
        <dbReference type="ChEBI" id="CHEBI:35924"/>
        <dbReference type="ChEBI" id="CHEBI:50058"/>
        <dbReference type="EC" id="1.11.1.24"/>
    </reaction>
</comment>
<feature type="active site" description="Cysteine sulfenic acid (-SOH) intermediate; for peroxidase activity" evidence="13">
    <location>
        <position position="49"/>
    </location>
</feature>
<comment type="similarity">
    <text evidence="10">Belongs to the peroxiredoxin family. BCP/PrxQ subfamily.</text>
</comment>
<feature type="region of interest" description="Disordered" evidence="14">
    <location>
        <begin position="1"/>
        <end position="20"/>
    </location>
</feature>
<dbReference type="GO" id="GO:0045454">
    <property type="term" value="P:cell redox homeostasis"/>
    <property type="evidence" value="ECO:0007669"/>
    <property type="project" value="TreeGrafter"/>
</dbReference>
<dbReference type="Pfam" id="PF00578">
    <property type="entry name" value="AhpC-TSA"/>
    <property type="match status" value="1"/>
</dbReference>
<dbReference type="EMBL" id="AP018786">
    <property type="protein sequence ID" value="BBF23648.1"/>
    <property type="molecule type" value="Genomic_DNA"/>
</dbReference>
<evidence type="ECO:0000256" key="1">
    <source>
        <dbReference type="ARBA" id="ARBA00003330"/>
    </source>
</evidence>
<dbReference type="SUPFAM" id="SSF52833">
    <property type="entry name" value="Thioredoxin-like"/>
    <property type="match status" value="1"/>
</dbReference>
<dbReference type="InterPro" id="IPR036249">
    <property type="entry name" value="Thioredoxin-like_sf"/>
</dbReference>
<evidence type="ECO:0000256" key="2">
    <source>
        <dbReference type="ARBA" id="ARBA00011245"/>
    </source>
</evidence>
<dbReference type="PROSITE" id="PS51352">
    <property type="entry name" value="THIOREDOXIN_2"/>
    <property type="match status" value="1"/>
</dbReference>
<keyword evidence="5" id="KW-0049">Antioxidant</keyword>
<evidence type="ECO:0000256" key="14">
    <source>
        <dbReference type="SAM" id="MobiDB-lite"/>
    </source>
</evidence>
<dbReference type="GO" id="GO:0034599">
    <property type="term" value="P:cellular response to oxidative stress"/>
    <property type="evidence" value="ECO:0007669"/>
    <property type="project" value="TreeGrafter"/>
</dbReference>
<dbReference type="GO" id="GO:0005737">
    <property type="term" value="C:cytoplasm"/>
    <property type="evidence" value="ECO:0007669"/>
    <property type="project" value="TreeGrafter"/>
</dbReference>
<keyword evidence="8" id="KW-0676">Redox-active center</keyword>
<comment type="function">
    <text evidence="1">Thiol-specific peroxidase that catalyzes the reduction of hydrogen peroxide and organic hydroperoxides to water and alcohols, respectively. Plays a role in cell protection against oxidative stress by detoxifying peroxides and as sensor of hydrogen peroxide-mediated signaling events.</text>
</comment>
<dbReference type="InterPro" id="IPR050924">
    <property type="entry name" value="Peroxiredoxin_BCP/PrxQ"/>
</dbReference>
<organism evidence="16 17">
    <name type="scientific">Sutterella megalosphaeroides</name>
    <dbReference type="NCBI Taxonomy" id="2494234"/>
    <lineage>
        <taxon>Bacteria</taxon>
        <taxon>Pseudomonadati</taxon>
        <taxon>Pseudomonadota</taxon>
        <taxon>Betaproteobacteria</taxon>
        <taxon>Burkholderiales</taxon>
        <taxon>Sutterellaceae</taxon>
        <taxon>Sutterella</taxon>
    </lineage>
</organism>
<reference evidence="16 17" key="1">
    <citation type="journal article" date="2018" name="Int. J. Syst. Evol. Microbiol.">
        <title>Mesosutterella multiformis gen. nov., sp. nov., a member of the family Sutterellaceae and Sutterella megalosphaeroides sp. nov., isolated from human faeces.</title>
        <authorList>
            <person name="Sakamoto M."/>
            <person name="Ikeyama N."/>
            <person name="Kunihiro T."/>
            <person name="Iino T."/>
            <person name="Yuki M."/>
            <person name="Ohkuma M."/>
        </authorList>
    </citation>
    <scope>NUCLEOTIDE SEQUENCE [LARGE SCALE GENOMIC DNA]</scope>
    <source>
        <strain evidence="16 17">6FBBBH3</strain>
    </source>
</reference>
<evidence type="ECO:0000256" key="12">
    <source>
        <dbReference type="ARBA" id="ARBA00049091"/>
    </source>
</evidence>
<dbReference type="InterPro" id="IPR000866">
    <property type="entry name" value="AhpC/TSA"/>
</dbReference>
<evidence type="ECO:0000256" key="6">
    <source>
        <dbReference type="ARBA" id="ARBA00023002"/>
    </source>
</evidence>
<feature type="domain" description="Thioredoxin" evidence="15">
    <location>
        <begin position="7"/>
        <end position="157"/>
    </location>
</feature>
<dbReference type="InterPro" id="IPR024706">
    <property type="entry name" value="Peroxiredoxin_AhpC-typ"/>
</dbReference>
<keyword evidence="6" id="KW-0560">Oxidoreductase</keyword>
<evidence type="ECO:0000256" key="13">
    <source>
        <dbReference type="PIRSR" id="PIRSR000239-1"/>
    </source>
</evidence>
<evidence type="ECO:0000256" key="11">
    <source>
        <dbReference type="ARBA" id="ARBA00042639"/>
    </source>
</evidence>
<evidence type="ECO:0000313" key="16">
    <source>
        <dbReference type="EMBL" id="BBF23648.1"/>
    </source>
</evidence>
<evidence type="ECO:0000313" key="17">
    <source>
        <dbReference type="Proteomes" id="UP000271003"/>
    </source>
</evidence>
<dbReference type="InterPro" id="IPR013766">
    <property type="entry name" value="Thioredoxin_domain"/>
</dbReference>
<name>A0A2Z6IEI4_9BURK</name>
<sequence length="157" mass="17655">MTLAESLQPGMPAPDFTLPDDTGTDVTLSSLRGRKVILYFYPKDNTSGCTLEAQNFRDRLADFEKLGYAIYGLSRDGVKTHCNFRAKHGLTFPLLSDREETVVKLYDVLKEKTMYGKKCFGIERSTFVIDENGILTHVLRKVNAKTHVDELYALLAG</sequence>
<evidence type="ECO:0000256" key="10">
    <source>
        <dbReference type="ARBA" id="ARBA00038489"/>
    </source>
</evidence>
<dbReference type="CDD" id="cd03017">
    <property type="entry name" value="PRX_BCP"/>
    <property type="match status" value="1"/>
</dbReference>
<evidence type="ECO:0000256" key="4">
    <source>
        <dbReference type="ARBA" id="ARBA00022559"/>
    </source>
</evidence>
<dbReference type="OrthoDB" id="9812811at2"/>
<gene>
    <name evidence="16" type="primary">bcp</name>
    <name evidence="16" type="ORF">SUTMEG_15390</name>
</gene>
<protein>
    <recommendedName>
        <fullName evidence="3">thioredoxin-dependent peroxiredoxin</fullName>
        <ecNumber evidence="3">1.11.1.24</ecNumber>
    </recommendedName>
    <alternativeName>
        <fullName evidence="9">Thioredoxin peroxidase</fullName>
    </alternativeName>
    <alternativeName>
        <fullName evidence="11">Thioredoxin-dependent peroxiredoxin Bcp</fullName>
    </alternativeName>
</protein>
<evidence type="ECO:0000256" key="8">
    <source>
        <dbReference type="ARBA" id="ARBA00023284"/>
    </source>
</evidence>
<dbReference type="Proteomes" id="UP000271003">
    <property type="component" value="Chromosome"/>
</dbReference>
<dbReference type="KEGG" id="sutt:SUTMEG_15390"/>
<keyword evidence="17" id="KW-1185">Reference proteome</keyword>